<dbReference type="Proteomes" id="UP000077315">
    <property type="component" value="Unassembled WGS sequence"/>
</dbReference>
<name>A0A167RFY3_PHYB8</name>
<organism evidence="1 2">
    <name type="scientific">Phycomyces blakesleeanus (strain ATCC 8743b / DSM 1359 / FGSC 10004 / NBRC 33097 / NRRL 1555)</name>
    <dbReference type="NCBI Taxonomy" id="763407"/>
    <lineage>
        <taxon>Eukaryota</taxon>
        <taxon>Fungi</taxon>
        <taxon>Fungi incertae sedis</taxon>
        <taxon>Mucoromycota</taxon>
        <taxon>Mucoromycotina</taxon>
        <taxon>Mucoromycetes</taxon>
        <taxon>Mucorales</taxon>
        <taxon>Phycomycetaceae</taxon>
        <taxon>Phycomyces</taxon>
    </lineage>
</organism>
<evidence type="ECO:0000313" key="2">
    <source>
        <dbReference type="Proteomes" id="UP000077315"/>
    </source>
</evidence>
<dbReference type="InParanoid" id="A0A167RFY3"/>
<proteinExistence type="predicted"/>
<dbReference type="EMBL" id="KV440971">
    <property type="protein sequence ID" value="OAD81559.1"/>
    <property type="molecule type" value="Genomic_DNA"/>
</dbReference>
<protein>
    <submittedName>
        <fullName evidence="1">Uncharacterized protein</fullName>
    </submittedName>
</protein>
<dbReference type="AlphaFoldDB" id="A0A167RFY3"/>
<dbReference type="RefSeq" id="XP_018299599.1">
    <property type="nucleotide sequence ID" value="XM_018430163.1"/>
</dbReference>
<accession>A0A167RFY3</accession>
<dbReference type="OrthoDB" id="2276331at2759"/>
<reference evidence="2" key="1">
    <citation type="submission" date="2015-06" db="EMBL/GenBank/DDBJ databases">
        <title>Expansion of signal transduction pathways in fungi by whole-genome duplication.</title>
        <authorList>
            <consortium name="DOE Joint Genome Institute"/>
            <person name="Corrochano L.M."/>
            <person name="Kuo A."/>
            <person name="Marcet-Houben M."/>
            <person name="Polaino S."/>
            <person name="Salamov A."/>
            <person name="Villalobos J.M."/>
            <person name="Alvarez M.I."/>
            <person name="Avalos J."/>
            <person name="Benito E.P."/>
            <person name="Benoit I."/>
            <person name="Burger G."/>
            <person name="Camino L.P."/>
            <person name="Canovas D."/>
            <person name="Cerda-Olmedo E."/>
            <person name="Cheng J.-F."/>
            <person name="Dominguez A."/>
            <person name="Elias M."/>
            <person name="Eslava A.P."/>
            <person name="Glaser F."/>
            <person name="Grimwood J."/>
            <person name="Gutierrez G."/>
            <person name="Heitman J."/>
            <person name="Henrissat B."/>
            <person name="Iturriaga E.A."/>
            <person name="Lang B.F."/>
            <person name="Lavin J.L."/>
            <person name="Lee S."/>
            <person name="Li W."/>
            <person name="Lindquist E."/>
            <person name="Lopez-Garcia S."/>
            <person name="Luque E.M."/>
            <person name="Marcos A.T."/>
            <person name="Martin J."/>
            <person name="McCluskey K."/>
            <person name="Medina H.R."/>
            <person name="Miralles-Duran A."/>
            <person name="Miyazaki A."/>
            <person name="Munoz-Torres E."/>
            <person name="Oguiza J.A."/>
            <person name="Ohm R."/>
            <person name="Olmedo M."/>
            <person name="Orejas M."/>
            <person name="Ortiz-Castellanos L."/>
            <person name="Pisabarro A.G."/>
            <person name="Rodriguez-Romero J."/>
            <person name="Ruiz-Herrera J."/>
            <person name="Ruiz-Vazquez R."/>
            <person name="Sanz C."/>
            <person name="Schackwitz W."/>
            <person name="Schmutz J."/>
            <person name="Shahriari M."/>
            <person name="Shelest E."/>
            <person name="Silva-Franco F."/>
            <person name="Soanes D."/>
            <person name="Syed K."/>
            <person name="Tagua V.G."/>
            <person name="Talbot N.J."/>
            <person name="Thon M."/>
            <person name="De vries R.P."/>
            <person name="Wiebenga A."/>
            <person name="Yadav J.S."/>
            <person name="Braun E.L."/>
            <person name="Baker S."/>
            <person name="Garre V."/>
            <person name="Horwitz B."/>
            <person name="Torres-Martinez S."/>
            <person name="Idnurm A."/>
            <person name="Herrera-Estrella A."/>
            <person name="Gabaldon T."/>
            <person name="Grigoriev I.V."/>
        </authorList>
    </citation>
    <scope>NUCLEOTIDE SEQUENCE [LARGE SCALE GENOMIC DNA]</scope>
    <source>
        <strain evidence="2">NRRL 1555(-)</strain>
    </source>
</reference>
<keyword evidence="2" id="KW-1185">Reference proteome</keyword>
<gene>
    <name evidence="1" type="ORF">PHYBLDRAFT_139104</name>
</gene>
<dbReference type="STRING" id="763407.A0A167RFY3"/>
<evidence type="ECO:0000313" key="1">
    <source>
        <dbReference type="EMBL" id="OAD81559.1"/>
    </source>
</evidence>
<sequence length="148" mass="17012">MTKIQSASTSATTTTNTNINMTNIHQEAVNEVNEFLDTCYVLASEACWRIFSFKLHQEHPTHQRLAIHLENSQPVYFYDSTNRHQLSNANINTTLTDATSFQNLWTVEGQLYETNQAACQALGLLIDDKEWEKCMEEAKSYELPYSLR</sequence>
<dbReference type="VEuPathDB" id="FungiDB:PHYBLDRAFT_139104"/>
<dbReference type="GeneID" id="28991069"/>